<evidence type="ECO:0000259" key="8">
    <source>
        <dbReference type="Pfam" id="PF12340"/>
    </source>
</evidence>
<name>B0D2R6_LACBS</name>
<evidence type="ECO:0000256" key="3">
    <source>
        <dbReference type="ARBA" id="ARBA00022670"/>
    </source>
</evidence>
<dbReference type="InterPro" id="IPR046541">
    <property type="entry name" value="DUF6606"/>
</dbReference>
<evidence type="ECO:0000256" key="4">
    <source>
        <dbReference type="ARBA" id="ARBA00022786"/>
    </source>
</evidence>
<dbReference type="InterPro" id="IPR022099">
    <property type="entry name" value="DUF3638"/>
</dbReference>
<dbReference type="PANTHER" id="PTHR13367">
    <property type="entry name" value="UBIQUITIN THIOESTERASE"/>
    <property type="match status" value="1"/>
</dbReference>
<evidence type="ECO:0000256" key="6">
    <source>
        <dbReference type="ARBA" id="ARBA00022807"/>
    </source>
</evidence>
<feature type="domain" description="DUF6606" evidence="10">
    <location>
        <begin position="17"/>
        <end position="276"/>
    </location>
</feature>
<evidence type="ECO:0000313" key="11">
    <source>
        <dbReference type="EMBL" id="EDR11140.1"/>
    </source>
</evidence>
<keyword evidence="4" id="KW-0833">Ubl conjugation pathway</keyword>
<dbReference type="GO" id="GO:0004843">
    <property type="term" value="F:cysteine-type deubiquitinase activity"/>
    <property type="evidence" value="ECO:0007669"/>
    <property type="project" value="UniProtKB-EC"/>
</dbReference>
<feature type="domain" description="DUF3638" evidence="8">
    <location>
        <begin position="2036"/>
        <end position="2259"/>
    </location>
</feature>
<dbReference type="Pfam" id="PF20255">
    <property type="entry name" value="DUF6606"/>
    <property type="match status" value="1"/>
</dbReference>
<sequence>MAKLSLEPPSSEDLVYILNHVFMPPRLPQEDDHDDNHDIALCRVICDASQKFAESLLQHQRGLWSTVDQMLQKVLRTTEVRGKDILVDNILSLGDGEVLVLHIRAQNAAIILRRLHDAMVFEVFEVSPTPEAVMAVKGKLICSYPGPAVELPLSVAHDRSFVEQLVSFLLHMDVDQLDAQPTTTKAGSKVPETRATAHPRYISQLLVMILCGMGKEADVNRITKRIADDVCWENAKNPWRRSSLWLVLRVAIQTLATADSHHIYKTFMIFFQTDLLRMFLNHNFSSELLHAARIKTCRRVHKLGASAPQFLLKAVEDISQAIENCLQARWSKEQLRQASSPSFIPVPAALEKDITISLQKSHAYLTKIIHPDPCTHTPSLFVPSHFPRLRDNFDLHHCDGLTNTVQADPFVALADFEFFVQEKLDTWVKENHQDESACEKLGLCLEQYISFSKTLYSSNPEDESLMLLTIMELWVALDTIAVSHCPLLREYSPEIPASILEPLLLRKAKSIERAAKIELYLRCRHSSVTVATSIYSDKMQESMFAVRYFEQESSLADLKASIESYATNNRKNKHAELQKKQKEYRQLLDVIASASCEYVESYWGTTHYRFCFKCKLQNQANSMSINVHEWPLPRHDLDAKAVVFELNCPPVFSIWRTRTYQILRDIGMAHVNVQSEITPNILIEGYEGLAIWSKKGTSGRITFGSDTKSFPNSHYREVLISTADVNSVSVNNGLHFRLYDSVKREYVCFPFNLSLDSYCTLRLPKDGEALYQHLQDAVAHTTHTHNGTIVNQGDCPMNLSMHEQLAFSNLRCGPQLQWMNIARELRTAVLTFSREEVHTLITQAAWQLGPLSEAGPRFVRDWHFELEEPDFGLVLIREAMGLLTRIEANWVEGTTVKSIIYLTSRLLASTTDVQVQKDGYALLHKAREVTFNWMRQIGQKLQFAVADDSDEASNLHRLVCEMAATCRATFDVDAETHLEALLHSSADVATLIECAIMIHDHAPLHLGHMFPDFQKLLHRDRRLSHFLESLLNKLIHGDRSGLDTAIQSVWSGYRPGNGAWQQLSEPNSRWLKSSTTAELPGQRSQEVHYNMLDGTLLVDGKLLGRLPHEIVSHSTYRRIFGQKILDVIPADMAGMEYVTRSPVYNYNVFFALRNEGQDLIIRARTPSGQVFELVPHHILLEDFPTFFSTEHVHWMHIYSGEVEFRPLDQLWEQSPQNWRLVFLPSGCGRMIHGTGKTRYLVDIRSKTFQDIAARIRPLEHSKYLTAIYDLQSQTVSIELPRFRLSFFGMVIDNNQSTQTMIGLSSQLVLCHKDPIFASLPRSRCVLIPHGDVNFSLASNQNHVHVYIDTSTKFIRQVMWYKYEIDSDLGLLVGNVNLTSRLYRIYLHALCSHALPDPLTSQTGTDHALQELSAAGSFSFQSLTEADVELLRLIGSISPRRNYYPRHLCAMQTTEWSSCLPALSQHGRFDTAVRSILQYAQSLNIFLAPTDRKVDLDYECVGDSFLMARATQRNAVYYEEGVQRSPDLDTRYNSRDSPHIAKYDSDGLEARNISRLVYSWPVGLTRDRRLNSSDLLNIFKEWRHMNGIVPDTSLVYTKEWLDLDLPAKFLSIYDLCHRKSPSISMKFELVFSFAALAYSMPSLRHLIPVLLAFATVRGSSFIAPPIHPSYDLTDEFEPCRERVRSMISSGTHPIVDSPARQLSRRPNEIERDFLSRQLQHYNDNSKRRIDNAVNYLMDWRHLSTPGSPFHRWDDSDWFNTERIMANLRKYFASCSCNRDLRSFGYQVTDMLQDGYIDFALTGENMPRFCFTTSHFNVDNSQLVSPFTLVRLLSSRKDQIPARSTHKFGEGALTTNPIENPISQFRRNSDSGKAAPTTNPIENLISQFRCNSHAPLRLTQRYSEHLEKSQRELPGKQISISSKQLPPINVCFTYRDQCQTYMNDVSSSICSALAPSTAIERILKVAGLWPRIHPRTMLSPLGSTANIHLTSEWAQSLTAFAKAFIEYQLSQRLLEYALRVEVDNFFKELQNASFNLSDAENNPDWLLIQIQGNFIIRPVQSAVAREMITPSSNQSTLLQLNMGEGKSHVIVPLVAAALADSDKLARVIVLKPLAGQMFHLLVERISGLANRRIFYLPFSRNIKMKLQQVQQIRDLFEECARVRGVLVAQPEHVLSFRLMVVEQTLSSSSHLDNVAQELQKTQAWLNSTSRDILDESDALLHVQYQLIYTMGQQQPLDDSPDRWNTVQQIFNRVHRHITQLQKDFPKEVEFKRRAATKCEGDFSHVRLLGTLASQKLVSQIAEDALDGVLDNLNFIGLRTQPHLRNVVRRFIREHDIDSQTYLDVERSYKTSAIWKGLLLLRGLLAEGILIYVLSQQRWRVDYGLDLKRSMLAVPYRAKDVPSLRSEFGHPDVAICLTCLSYYYGGLTASQVQECFELLIKLDNPSLEYEKWVKRGNGDVPVMLRQLIGVNMKDAQGFTSDVVPVYRHNQAVIDFFLSKVVFPRDAKEFPSKLGTSGWDLVEQKANFTTGFSGTNDNSDLLPLSITQSDPVNQLQTNAQVLGYLLQPENDRRTTMLSKGIFGIINSDRRAKGGVFFDDADNLSVLSQDGVVEPFYSSSFFRRLDQCIVYLDDAHTRGTDLKLPLNFQAAVTLGPKVTKDRLVQGCMRMRKLGHGQSLVFCAPPEVDRQIREPKNISFSHHWQVKVIDVLSWAMSKTCTEIERQIPHWVQQGIDHHKRRTGEAAFSVSDSFKVELLENGWLQPAARSLEEMYGRMTKYSFDSLSDIPAMRDRLSMFGVTTVRDAQIEEEQEREVSHEVEQELQLERPPREMPAVHFLDEEVRRFIQCGTSPTKSKIFIPLMTPLCSKSDELLPKNPWSRQLLATRDFITTTKGGNEKSVLTDYLRPVNWIVSHVLEDRLVVMSPYEVNALLQDIRASKHVRLHMYAPRTTQAIKSFDDLTFYCVPPLPCGNTALESLSLDVRCQLNIWGGQLYLDQYETYLRLCHLLGVSTSETAGYSSVESDRFVPRRSRIGEMVKLCLFDESPLTLLKTLFALRRKGMSYQQTHMGKILHARLLSQEDFEE</sequence>
<dbReference type="RefSeq" id="XP_001878441.1">
    <property type="nucleotide sequence ID" value="XM_001878406.1"/>
</dbReference>
<dbReference type="PANTHER" id="PTHR13367:SF33">
    <property type="entry name" value="P-LOOP CONTAINING NUCLEOSIDE TRIPHOSPHATE HYDROLASE PROTEIN"/>
    <property type="match status" value="1"/>
</dbReference>
<evidence type="ECO:0000259" key="9">
    <source>
        <dbReference type="Pfam" id="PF12359"/>
    </source>
</evidence>
<keyword evidence="7" id="KW-0175">Coiled coil</keyword>
<comment type="catalytic activity">
    <reaction evidence="1">
        <text>Thiol-dependent hydrolysis of ester, thioester, amide, peptide and isopeptide bonds formed by the C-terminal Gly of ubiquitin (a 76-residue protein attached to proteins as an intracellular targeting signal).</text>
        <dbReference type="EC" id="3.4.19.12"/>
    </reaction>
</comment>
<accession>B0D2R6</accession>
<dbReference type="GeneID" id="6073946"/>
<evidence type="ECO:0000259" key="10">
    <source>
        <dbReference type="Pfam" id="PF20255"/>
    </source>
</evidence>
<dbReference type="InParanoid" id="B0D2R6"/>
<dbReference type="STRING" id="486041.B0D2R6"/>
<dbReference type="EC" id="3.4.19.12" evidence="2"/>
<protein>
    <recommendedName>
        <fullName evidence="2">ubiquitinyl hydrolase 1</fullName>
        <ecNumber evidence="2">3.4.19.12</ecNumber>
    </recommendedName>
</protein>
<dbReference type="OrthoDB" id="3182339at2759"/>
<evidence type="ECO:0000256" key="5">
    <source>
        <dbReference type="ARBA" id="ARBA00022801"/>
    </source>
</evidence>
<evidence type="ECO:0000313" key="12">
    <source>
        <dbReference type="Proteomes" id="UP000001194"/>
    </source>
</evidence>
<dbReference type="GO" id="GO:0006508">
    <property type="term" value="P:proteolysis"/>
    <property type="evidence" value="ECO:0007669"/>
    <property type="project" value="UniProtKB-KW"/>
</dbReference>
<feature type="coiled-coil region" evidence="7">
    <location>
        <begin position="570"/>
        <end position="597"/>
    </location>
</feature>
<evidence type="ECO:0000256" key="1">
    <source>
        <dbReference type="ARBA" id="ARBA00000707"/>
    </source>
</evidence>
<reference evidence="11 12" key="1">
    <citation type="journal article" date="2008" name="Nature">
        <title>The genome of Laccaria bicolor provides insights into mycorrhizal symbiosis.</title>
        <authorList>
            <person name="Martin F."/>
            <person name="Aerts A."/>
            <person name="Ahren D."/>
            <person name="Brun A."/>
            <person name="Danchin E.G.J."/>
            <person name="Duchaussoy F."/>
            <person name="Gibon J."/>
            <person name="Kohler A."/>
            <person name="Lindquist E."/>
            <person name="Pereda V."/>
            <person name="Salamov A."/>
            <person name="Shapiro H.J."/>
            <person name="Wuyts J."/>
            <person name="Blaudez D."/>
            <person name="Buee M."/>
            <person name="Brokstein P."/>
            <person name="Canbaeck B."/>
            <person name="Cohen D."/>
            <person name="Courty P.E."/>
            <person name="Coutinho P.M."/>
            <person name="Delaruelle C."/>
            <person name="Detter J.C."/>
            <person name="Deveau A."/>
            <person name="DiFazio S."/>
            <person name="Duplessis S."/>
            <person name="Fraissinet-Tachet L."/>
            <person name="Lucic E."/>
            <person name="Frey-Klett P."/>
            <person name="Fourrey C."/>
            <person name="Feussner I."/>
            <person name="Gay G."/>
            <person name="Grimwood J."/>
            <person name="Hoegger P.J."/>
            <person name="Jain P."/>
            <person name="Kilaru S."/>
            <person name="Labbe J."/>
            <person name="Lin Y.C."/>
            <person name="Legue V."/>
            <person name="Le Tacon F."/>
            <person name="Marmeisse R."/>
            <person name="Melayah D."/>
            <person name="Montanini B."/>
            <person name="Muratet M."/>
            <person name="Nehls U."/>
            <person name="Niculita-Hirzel H."/>
            <person name="Oudot-Le Secq M.P."/>
            <person name="Peter M."/>
            <person name="Quesneville H."/>
            <person name="Rajashekar B."/>
            <person name="Reich M."/>
            <person name="Rouhier N."/>
            <person name="Schmutz J."/>
            <person name="Yin T."/>
            <person name="Chalot M."/>
            <person name="Henrissat B."/>
            <person name="Kuees U."/>
            <person name="Lucas S."/>
            <person name="Van de Peer Y."/>
            <person name="Podila G.K."/>
            <person name="Polle A."/>
            <person name="Pukkila P.J."/>
            <person name="Richardson P.M."/>
            <person name="Rouze P."/>
            <person name="Sanders I.R."/>
            <person name="Stajich J.E."/>
            <person name="Tunlid A."/>
            <person name="Tuskan G."/>
            <person name="Grigoriev I.V."/>
        </authorList>
    </citation>
    <scope>NUCLEOTIDE SEQUENCE [LARGE SCALE GENOMIC DNA]</scope>
    <source>
        <strain evidence="12">S238N-H82 / ATCC MYA-4686</strain>
    </source>
</reference>
<evidence type="ECO:0000256" key="7">
    <source>
        <dbReference type="SAM" id="Coils"/>
    </source>
</evidence>
<keyword evidence="3" id="KW-0645">Protease</keyword>
<dbReference type="Pfam" id="PF12340">
    <property type="entry name" value="DUF3638"/>
    <property type="match status" value="1"/>
</dbReference>
<keyword evidence="6" id="KW-0788">Thiol protease</keyword>
<dbReference type="Pfam" id="PF12359">
    <property type="entry name" value="DUF3645"/>
    <property type="match status" value="1"/>
</dbReference>
<dbReference type="InterPro" id="IPR022105">
    <property type="entry name" value="DUF3645"/>
</dbReference>
<dbReference type="KEGG" id="lbc:LACBIDRAFT_324701"/>
<keyword evidence="5" id="KW-0378">Hydrolase</keyword>
<dbReference type="Proteomes" id="UP000001194">
    <property type="component" value="Unassembled WGS sequence"/>
</dbReference>
<dbReference type="InterPro" id="IPR051346">
    <property type="entry name" value="OTU_Deubiquitinase"/>
</dbReference>
<dbReference type="EMBL" id="DS547096">
    <property type="protein sequence ID" value="EDR11140.1"/>
    <property type="molecule type" value="Genomic_DNA"/>
</dbReference>
<evidence type="ECO:0000256" key="2">
    <source>
        <dbReference type="ARBA" id="ARBA00012759"/>
    </source>
</evidence>
<feature type="domain" description="DUF3645" evidence="9">
    <location>
        <begin position="2383"/>
        <end position="2415"/>
    </location>
</feature>
<gene>
    <name evidence="11" type="ORF">LACBIDRAFT_324701</name>
</gene>
<keyword evidence="12" id="KW-1185">Reference proteome</keyword>
<proteinExistence type="predicted"/>
<dbReference type="HOGENOM" id="CLU_000211_1_0_1"/>
<organism evidence="12">
    <name type="scientific">Laccaria bicolor (strain S238N-H82 / ATCC MYA-4686)</name>
    <name type="common">Bicoloured deceiver</name>
    <name type="synonym">Laccaria laccata var. bicolor</name>
    <dbReference type="NCBI Taxonomy" id="486041"/>
    <lineage>
        <taxon>Eukaryota</taxon>
        <taxon>Fungi</taxon>
        <taxon>Dikarya</taxon>
        <taxon>Basidiomycota</taxon>
        <taxon>Agaricomycotina</taxon>
        <taxon>Agaricomycetes</taxon>
        <taxon>Agaricomycetidae</taxon>
        <taxon>Agaricales</taxon>
        <taxon>Agaricineae</taxon>
        <taxon>Hydnangiaceae</taxon>
        <taxon>Laccaria</taxon>
    </lineage>
</organism>